<name>A0A382Y632_9ZZZZ</name>
<protein>
    <submittedName>
        <fullName evidence="1">Uncharacterized protein</fullName>
    </submittedName>
</protein>
<reference evidence="1" key="1">
    <citation type="submission" date="2018-05" db="EMBL/GenBank/DDBJ databases">
        <authorList>
            <person name="Lanie J.A."/>
            <person name="Ng W.-L."/>
            <person name="Kazmierczak K.M."/>
            <person name="Andrzejewski T.M."/>
            <person name="Davidsen T.M."/>
            <person name="Wayne K.J."/>
            <person name="Tettelin H."/>
            <person name="Glass J.I."/>
            <person name="Rusch D."/>
            <person name="Podicherti R."/>
            <person name="Tsui H.-C.T."/>
            <person name="Winkler M.E."/>
        </authorList>
    </citation>
    <scope>NUCLEOTIDE SEQUENCE</scope>
</reference>
<gene>
    <name evidence="1" type="ORF">METZ01_LOCUS431646</name>
</gene>
<dbReference type="AlphaFoldDB" id="A0A382Y632"/>
<sequence>MSWVVAPMIGAETAYWAYQPVTIPDIPSIKNQEWAKNPIDTFILNQLEKNGLFPAILATKQALI</sequence>
<dbReference type="EMBL" id="UINC01173280">
    <property type="protein sequence ID" value="SVD78792.1"/>
    <property type="molecule type" value="Genomic_DNA"/>
</dbReference>
<organism evidence="1">
    <name type="scientific">marine metagenome</name>
    <dbReference type="NCBI Taxonomy" id="408172"/>
    <lineage>
        <taxon>unclassified sequences</taxon>
        <taxon>metagenomes</taxon>
        <taxon>ecological metagenomes</taxon>
    </lineage>
</organism>
<accession>A0A382Y632</accession>
<proteinExistence type="predicted"/>
<feature type="non-terminal residue" evidence="1">
    <location>
        <position position="64"/>
    </location>
</feature>
<evidence type="ECO:0000313" key="1">
    <source>
        <dbReference type="EMBL" id="SVD78792.1"/>
    </source>
</evidence>